<sequence>MQSKKVIQLIIFPHRPIHADKELDADIDGPLQLLLSAKGLLAAYRGRKFEERFTRVYLLVWDSLASSHGFFTSAAYDKFNTHIQPALKGRKITWTQHAEINASPLSDTQHFDSILSSPAIEVAWTKVVEGKVSGYYEQFDKVVRPILNNEPGCDGFFISPHLENPQNQILLINWKSVDAHHVDFENKDTFKQCIDALYDYYGEFVVPWHIVELKKIFG</sequence>
<evidence type="ECO:0000313" key="3">
    <source>
        <dbReference type="Proteomes" id="UP000053958"/>
    </source>
</evidence>
<evidence type="ECO:0000259" key="1">
    <source>
        <dbReference type="Pfam" id="PF03992"/>
    </source>
</evidence>
<dbReference type="InterPro" id="IPR007138">
    <property type="entry name" value="ABM_dom"/>
</dbReference>
<organism evidence="2 3">
    <name type="scientific">Rasamsonia emersonii (strain ATCC 16479 / CBS 393.64 / IMI 116815)</name>
    <dbReference type="NCBI Taxonomy" id="1408163"/>
    <lineage>
        <taxon>Eukaryota</taxon>
        <taxon>Fungi</taxon>
        <taxon>Dikarya</taxon>
        <taxon>Ascomycota</taxon>
        <taxon>Pezizomycotina</taxon>
        <taxon>Eurotiomycetes</taxon>
        <taxon>Eurotiomycetidae</taxon>
        <taxon>Eurotiales</taxon>
        <taxon>Trichocomaceae</taxon>
        <taxon>Rasamsonia</taxon>
    </lineage>
</organism>
<proteinExistence type="predicted"/>
<dbReference type="OrthoDB" id="3830579at2759"/>
<dbReference type="Gene3D" id="3.30.70.100">
    <property type="match status" value="1"/>
</dbReference>
<dbReference type="RefSeq" id="XP_013324582.1">
    <property type="nucleotide sequence ID" value="XM_013469128.1"/>
</dbReference>
<dbReference type="Proteomes" id="UP000053958">
    <property type="component" value="Unassembled WGS sequence"/>
</dbReference>
<dbReference type="InterPro" id="IPR011008">
    <property type="entry name" value="Dimeric_a/b-barrel"/>
</dbReference>
<reference evidence="2 3" key="1">
    <citation type="submission" date="2015-04" db="EMBL/GenBank/DDBJ databases">
        <authorList>
            <person name="Heijne W.H."/>
            <person name="Fedorova N.D."/>
            <person name="Nierman W.C."/>
            <person name="Vollebregt A.W."/>
            <person name="Zhao Z."/>
            <person name="Wu L."/>
            <person name="Kumar M."/>
            <person name="Stam H."/>
            <person name="van den Berg M.A."/>
            <person name="Pel H.J."/>
        </authorList>
    </citation>
    <scope>NUCLEOTIDE SEQUENCE [LARGE SCALE GENOMIC DNA]</scope>
    <source>
        <strain evidence="2 3">CBS 393.64</strain>
    </source>
</reference>
<dbReference type="GeneID" id="25320351"/>
<accession>A0A0F4YIL6</accession>
<gene>
    <name evidence="2" type="ORF">T310_8090</name>
</gene>
<feature type="domain" description="ABM" evidence="1">
    <location>
        <begin position="124"/>
        <end position="195"/>
    </location>
</feature>
<dbReference type="AlphaFoldDB" id="A0A0F4YIL6"/>
<dbReference type="SUPFAM" id="SSF54909">
    <property type="entry name" value="Dimeric alpha+beta barrel"/>
    <property type="match status" value="1"/>
</dbReference>
<dbReference type="Pfam" id="PF03992">
    <property type="entry name" value="ABM"/>
    <property type="match status" value="1"/>
</dbReference>
<evidence type="ECO:0000313" key="2">
    <source>
        <dbReference type="EMBL" id="KKA17970.1"/>
    </source>
</evidence>
<protein>
    <recommendedName>
        <fullName evidence="1">ABM domain-containing protein</fullName>
    </recommendedName>
</protein>
<name>A0A0F4YIL6_RASE3</name>
<comment type="caution">
    <text evidence="2">The sequence shown here is derived from an EMBL/GenBank/DDBJ whole genome shotgun (WGS) entry which is preliminary data.</text>
</comment>
<keyword evidence="3" id="KW-1185">Reference proteome</keyword>
<dbReference type="EMBL" id="LASV01000519">
    <property type="protein sequence ID" value="KKA17970.1"/>
    <property type="molecule type" value="Genomic_DNA"/>
</dbReference>